<dbReference type="STRING" id="1797542.A3J59_02055"/>
<evidence type="ECO:0000313" key="9">
    <source>
        <dbReference type="EMBL" id="OGY52452.1"/>
    </source>
</evidence>
<dbReference type="EMBL" id="MHIL01000003">
    <property type="protein sequence ID" value="OGY52452.1"/>
    <property type="molecule type" value="Genomic_DNA"/>
</dbReference>
<keyword evidence="3 5" id="KW-0687">Ribonucleoprotein</keyword>
<dbReference type="InterPro" id="IPR014722">
    <property type="entry name" value="Rib_uL2_dom2"/>
</dbReference>
<proteinExistence type="inferred from homology"/>
<dbReference type="AlphaFoldDB" id="A0A1G1YJD1"/>
<dbReference type="PANTHER" id="PTHR13691">
    <property type="entry name" value="RIBOSOMAL PROTEIN L2"/>
    <property type="match status" value="1"/>
</dbReference>
<dbReference type="Gene3D" id="2.30.30.30">
    <property type="match status" value="1"/>
</dbReference>
<dbReference type="Pfam" id="PF00181">
    <property type="entry name" value="Ribosomal_L2_N"/>
    <property type="match status" value="1"/>
</dbReference>
<dbReference type="Gene3D" id="4.10.950.10">
    <property type="entry name" value="Ribosomal protein L2, domain 3"/>
    <property type="match status" value="1"/>
</dbReference>
<evidence type="ECO:0000259" key="8">
    <source>
        <dbReference type="SMART" id="SM01383"/>
    </source>
</evidence>
<dbReference type="NCBIfam" id="TIGR01171">
    <property type="entry name" value="rplB_bact"/>
    <property type="match status" value="1"/>
</dbReference>
<comment type="caution">
    <text evidence="9">The sequence shown here is derived from an EMBL/GenBank/DDBJ whole genome shotgun (WGS) entry which is preliminary data.</text>
</comment>
<dbReference type="InterPro" id="IPR002171">
    <property type="entry name" value="Ribosomal_uL2"/>
</dbReference>
<dbReference type="GO" id="GO:0016740">
    <property type="term" value="F:transferase activity"/>
    <property type="evidence" value="ECO:0007669"/>
    <property type="project" value="InterPro"/>
</dbReference>
<dbReference type="InterPro" id="IPR022669">
    <property type="entry name" value="Ribosomal_uL2_C"/>
</dbReference>
<dbReference type="InterPro" id="IPR014726">
    <property type="entry name" value="Ribosomal_uL2_dom3"/>
</dbReference>
<dbReference type="GO" id="GO:0003735">
    <property type="term" value="F:structural constituent of ribosome"/>
    <property type="evidence" value="ECO:0007669"/>
    <property type="project" value="InterPro"/>
</dbReference>
<comment type="similarity">
    <text evidence="1 5">Belongs to the universal ribosomal protein uL2 family.</text>
</comment>
<dbReference type="FunFam" id="4.10.950.10:FF:000001">
    <property type="entry name" value="50S ribosomal protein L2"/>
    <property type="match status" value="1"/>
</dbReference>
<dbReference type="GO" id="GO:0015934">
    <property type="term" value="C:large ribosomal subunit"/>
    <property type="evidence" value="ECO:0007669"/>
    <property type="project" value="InterPro"/>
</dbReference>
<dbReference type="Pfam" id="PF03947">
    <property type="entry name" value="Ribosomal_L2_C"/>
    <property type="match status" value="1"/>
</dbReference>
<organism evidence="9 10">
    <name type="scientific">Candidatus Buchananbacteria bacterium RIFCSPHIGHO2_02_FULL_56_16</name>
    <dbReference type="NCBI Taxonomy" id="1797542"/>
    <lineage>
        <taxon>Bacteria</taxon>
        <taxon>Candidatus Buchananiibacteriota</taxon>
    </lineage>
</organism>
<dbReference type="SMART" id="SM01383">
    <property type="entry name" value="Ribosomal_L2"/>
    <property type="match status" value="1"/>
</dbReference>
<comment type="function">
    <text evidence="5">One of the primary rRNA binding proteins. Required for association of the 30S and 50S subunits to form the 70S ribosome, for tRNA binding and peptide bond formation. It has been suggested to have peptidyltransferase activity; this is somewhat controversial. Makes several contacts with the 16S rRNA in the 70S ribosome.</text>
</comment>
<dbReference type="GO" id="GO:0019843">
    <property type="term" value="F:rRNA binding"/>
    <property type="evidence" value="ECO:0007669"/>
    <property type="project" value="UniProtKB-UniRule"/>
</dbReference>
<evidence type="ECO:0000256" key="6">
    <source>
        <dbReference type="SAM" id="MobiDB-lite"/>
    </source>
</evidence>
<dbReference type="GO" id="GO:0002181">
    <property type="term" value="P:cytoplasmic translation"/>
    <property type="evidence" value="ECO:0007669"/>
    <property type="project" value="TreeGrafter"/>
</dbReference>
<dbReference type="InterPro" id="IPR012340">
    <property type="entry name" value="NA-bd_OB-fold"/>
</dbReference>
<dbReference type="Gene3D" id="2.40.50.140">
    <property type="entry name" value="Nucleic acid-binding proteins"/>
    <property type="match status" value="1"/>
</dbReference>
<feature type="region of interest" description="Disordered" evidence="6">
    <location>
        <begin position="222"/>
        <end position="247"/>
    </location>
</feature>
<evidence type="ECO:0000256" key="3">
    <source>
        <dbReference type="ARBA" id="ARBA00023274"/>
    </source>
</evidence>
<dbReference type="InterPro" id="IPR008991">
    <property type="entry name" value="Translation_prot_SH3-like_sf"/>
</dbReference>
<feature type="domain" description="Large ribosomal subunit protein uL2 C-terminal" evidence="7">
    <location>
        <begin position="125"/>
        <end position="254"/>
    </location>
</feature>
<dbReference type="HAMAP" id="MF_01320_B">
    <property type="entry name" value="Ribosomal_uL2_B"/>
    <property type="match status" value="1"/>
</dbReference>
<keyword evidence="5" id="KW-0699">rRNA-binding</keyword>
<dbReference type="SMART" id="SM01382">
    <property type="entry name" value="Ribosomal_L2_C"/>
    <property type="match status" value="1"/>
</dbReference>
<feature type="domain" description="Large ribosomal subunit protein uL2 RNA-binding" evidence="8">
    <location>
        <begin position="42"/>
        <end position="118"/>
    </location>
</feature>
<dbReference type="PANTHER" id="PTHR13691:SF5">
    <property type="entry name" value="LARGE RIBOSOMAL SUBUNIT PROTEIN UL2M"/>
    <property type="match status" value="1"/>
</dbReference>
<protein>
    <recommendedName>
        <fullName evidence="4 5">Large ribosomal subunit protein uL2</fullName>
    </recommendedName>
</protein>
<accession>A0A1G1YJD1</accession>
<evidence type="ECO:0000256" key="5">
    <source>
        <dbReference type="HAMAP-Rule" id="MF_01320"/>
    </source>
</evidence>
<name>A0A1G1YJD1_9BACT</name>
<dbReference type="FunFam" id="2.30.30.30:FF:000001">
    <property type="entry name" value="50S ribosomal protein L2"/>
    <property type="match status" value="1"/>
</dbReference>
<dbReference type="SUPFAM" id="SSF50249">
    <property type="entry name" value="Nucleic acid-binding proteins"/>
    <property type="match status" value="1"/>
</dbReference>
<evidence type="ECO:0000256" key="1">
    <source>
        <dbReference type="ARBA" id="ARBA00005636"/>
    </source>
</evidence>
<dbReference type="InterPro" id="IPR022666">
    <property type="entry name" value="Ribosomal_uL2_RNA-bd_dom"/>
</dbReference>
<reference evidence="9 10" key="1">
    <citation type="journal article" date="2016" name="Nat. Commun.">
        <title>Thousands of microbial genomes shed light on interconnected biogeochemical processes in an aquifer system.</title>
        <authorList>
            <person name="Anantharaman K."/>
            <person name="Brown C.T."/>
            <person name="Hug L.A."/>
            <person name="Sharon I."/>
            <person name="Castelle C.J."/>
            <person name="Probst A.J."/>
            <person name="Thomas B.C."/>
            <person name="Singh A."/>
            <person name="Wilkins M.J."/>
            <person name="Karaoz U."/>
            <person name="Brodie E.L."/>
            <person name="Williams K.H."/>
            <person name="Hubbard S.S."/>
            <person name="Banfield J.F."/>
        </authorList>
    </citation>
    <scope>NUCLEOTIDE SEQUENCE [LARGE SCALE GENOMIC DNA]</scope>
</reference>
<evidence type="ECO:0000259" key="7">
    <source>
        <dbReference type="SMART" id="SM01382"/>
    </source>
</evidence>
<gene>
    <name evidence="5" type="primary">rplB</name>
    <name evidence="9" type="ORF">A3J59_02055</name>
</gene>
<sequence length="281" mass="31157">MAIKIYKPTSPARRQTSIITTETLTKKRPEKRLRLAKKRTGGRNATGRITVRHRGGGAKQFYRLIDYRGDKLDMPATVMALEYDPNRSARIALVSYADGERRYVLAPIDLKVGDQIISSRQRTDVKVGNRMPLDVMPLGMMVYNIELTPGKGAQLVRSAGSSAKLMAVEGAYATVKLPSSEVRMVPKQSMATIGQVSNPEAMHVRVGKAGRKRHMGIRPTVRGKAMNPVDHPHGGGEGHNPIGLKGPKTPWGKYALGVITRKRTKQSNKYIVSKRRNRRRA</sequence>
<dbReference type="InterPro" id="IPR005880">
    <property type="entry name" value="Ribosomal_uL2_bac/org-type"/>
</dbReference>
<dbReference type="SUPFAM" id="SSF50104">
    <property type="entry name" value="Translation proteins SH3-like domain"/>
    <property type="match status" value="1"/>
</dbReference>
<dbReference type="FunFam" id="2.40.50.140:FF:000003">
    <property type="entry name" value="50S ribosomal protein L2"/>
    <property type="match status" value="1"/>
</dbReference>
<dbReference type="Proteomes" id="UP000177310">
    <property type="component" value="Unassembled WGS sequence"/>
</dbReference>
<keyword evidence="5" id="KW-0694">RNA-binding</keyword>
<evidence type="ECO:0000256" key="2">
    <source>
        <dbReference type="ARBA" id="ARBA00022980"/>
    </source>
</evidence>
<evidence type="ECO:0000256" key="4">
    <source>
        <dbReference type="ARBA" id="ARBA00035242"/>
    </source>
</evidence>
<keyword evidence="2 5" id="KW-0689">Ribosomal protein</keyword>
<comment type="subunit">
    <text evidence="5">Part of the 50S ribosomal subunit. Forms a bridge to the 30S subunit in the 70S ribosome.</text>
</comment>
<evidence type="ECO:0000313" key="10">
    <source>
        <dbReference type="Proteomes" id="UP000177310"/>
    </source>
</evidence>
<dbReference type="PIRSF" id="PIRSF002158">
    <property type="entry name" value="Ribosomal_L2"/>
    <property type="match status" value="1"/>
</dbReference>